<feature type="domain" description="Kri1-like C-terminal" evidence="4">
    <location>
        <begin position="429"/>
        <end position="515"/>
    </location>
</feature>
<dbReference type="PhylomeDB" id="T1J5R0"/>
<dbReference type="Proteomes" id="UP000014500">
    <property type="component" value="Unassembled WGS sequence"/>
</dbReference>
<feature type="compositionally biased region" description="Basic and acidic residues" evidence="3">
    <location>
        <begin position="33"/>
        <end position="50"/>
    </location>
</feature>
<dbReference type="EnsemblMetazoa" id="SMAR008964-RA">
    <property type="protein sequence ID" value="SMAR008964-PA"/>
    <property type="gene ID" value="SMAR008964"/>
</dbReference>
<reference evidence="6" key="1">
    <citation type="submission" date="2011-05" db="EMBL/GenBank/DDBJ databases">
        <authorList>
            <person name="Richards S.R."/>
            <person name="Qu J."/>
            <person name="Jiang H."/>
            <person name="Jhangiani S.N."/>
            <person name="Agravi P."/>
            <person name="Goodspeed R."/>
            <person name="Gross S."/>
            <person name="Mandapat C."/>
            <person name="Jackson L."/>
            <person name="Mathew T."/>
            <person name="Pu L."/>
            <person name="Thornton R."/>
            <person name="Saada N."/>
            <person name="Wilczek-Boney K.B."/>
            <person name="Lee S."/>
            <person name="Kovar C."/>
            <person name="Wu Y."/>
            <person name="Scherer S.E."/>
            <person name="Worley K.C."/>
            <person name="Muzny D.M."/>
            <person name="Gibbs R."/>
        </authorList>
    </citation>
    <scope>NUCLEOTIDE SEQUENCE</scope>
    <source>
        <strain evidence="6">Brora</strain>
    </source>
</reference>
<feature type="region of interest" description="Disordered" evidence="3">
    <location>
        <begin position="1"/>
        <end position="62"/>
    </location>
</feature>
<comment type="similarity">
    <text evidence="1">Belongs to the KRI1 family.</text>
</comment>
<dbReference type="OMA" id="WDNYDPR"/>
<dbReference type="eggNOG" id="KOG2409">
    <property type="taxonomic scope" value="Eukaryota"/>
</dbReference>
<reference evidence="5" key="2">
    <citation type="submission" date="2015-02" db="UniProtKB">
        <authorList>
            <consortium name="EnsemblMetazoa"/>
        </authorList>
    </citation>
    <scope>IDENTIFICATION</scope>
</reference>
<dbReference type="PANTHER" id="PTHR14490:SF5">
    <property type="entry name" value="PROTEIN KRI1 HOMOLOG"/>
    <property type="match status" value="1"/>
</dbReference>
<feature type="compositionally biased region" description="Acidic residues" evidence="3">
    <location>
        <begin position="51"/>
        <end position="62"/>
    </location>
</feature>
<feature type="region of interest" description="Disordered" evidence="3">
    <location>
        <begin position="540"/>
        <end position="595"/>
    </location>
</feature>
<dbReference type="Pfam" id="PF05178">
    <property type="entry name" value="Kri1"/>
    <property type="match status" value="1"/>
</dbReference>
<dbReference type="GO" id="GO:0000447">
    <property type="term" value="P:endonucleolytic cleavage in ITS1 to separate SSU-rRNA from 5.8S rRNA and LSU-rRNA from tricistronic rRNA transcript (SSU-rRNA, 5.8S rRNA, LSU-rRNA)"/>
    <property type="evidence" value="ECO:0007669"/>
    <property type="project" value="TreeGrafter"/>
</dbReference>
<dbReference type="GO" id="GO:0030686">
    <property type="term" value="C:90S preribosome"/>
    <property type="evidence" value="ECO:0007669"/>
    <property type="project" value="TreeGrafter"/>
</dbReference>
<evidence type="ECO:0000256" key="1">
    <source>
        <dbReference type="ARBA" id="ARBA00007473"/>
    </source>
</evidence>
<dbReference type="InterPro" id="IPR024626">
    <property type="entry name" value="Kri1-like_C"/>
</dbReference>
<dbReference type="HOGENOM" id="CLU_009647_0_1_1"/>
<evidence type="ECO:0000256" key="2">
    <source>
        <dbReference type="ARBA" id="ARBA00017294"/>
    </source>
</evidence>
<evidence type="ECO:0000313" key="6">
    <source>
        <dbReference type="Proteomes" id="UP000014500"/>
    </source>
</evidence>
<dbReference type="AlphaFoldDB" id="T1J5R0"/>
<evidence type="ECO:0000256" key="3">
    <source>
        <dbReference type="SAM" id="MobiDB-lite"/>
    </source>
</evidence>
<sequence>MASVRKKVLDHFDSDSGDEDGFNTNNKFASHYEGWRRKEHQQKLKDRYGEVADDTESSSEDEVVAPKLDKDFFKALSSLKKKDSKIYDANVAFFKEIGIKNELSVKTACFKNMPIENEDDNEDFFTLRNKTQKEKEKEDADFIEWLKGNQDDVEDIDAKTEMKDLHDYWNNPQLDNDEKFLKDYILNERYMDEDDDERFPSYDEIVHDSEGLSEDEKTLETQDYFEHKYNFRYEEPDQDFIKHYPRTLTDVFRRQDEKRKKKRAEFKEKKLQEKERKNEELKQLKALKRMEIMEKLEKLQKITGNTTAEFDKDFLKGDFDPEVHEKKMKEIFDNEYYDEADESKPEFEVDEEIDGDYENWDEYENYDETYDNGLHCEDPDFNMDADYQPSVSHQKEVIDKSPQGKRKKKSKLAELVQKKKPVFNENERTFDDYIEEYYKLDYEDIIGGDLPCRFKYRETVPNNFGLSYEEILKADDKELNKWSSLKKTFKYRNEDQEKYDVQAYNKKSKDLQKKMQILTSVYTPSENEDGAEEEEVAAAKMHKKKRAKVEEVDIEKASTSNHSIKKKNETNNNKKKLKRKEKFSKKEKAEDKISDNRLRAYGINPKKFNNKLKIS</sequence>
<protein>
    <recommendedName>
        <fullName evidence="2">Protein KRI1 homolog</fullName>
    </recommendedName>
</protein>
<organism evidence="5 6">
    <name type="scientific">Strigamia maritima</name>
    <name type="common">European centipede</name>
    <name type="synonym">Geophilus maritimus</name>
    <dbReference type="NCBI Taxonomy" id="126957"/>
    <lineage>
        <taxon>Eukaryota</taxon>
        <taxon>Metazoa</taxon>
        <taxon>Ecdysozoa</taxon>
        <taxon>Arthropoda</taxon>
        <taxon>Myriapoda</taxon>
        <taxon>Chilopoda</taxon>
        <taxon>Pleurostigmophora</taxon>
        <taxon>Geophilomorpha</taxon>
        <taxon>Linotaeniidae</taxon>
        <taxon>Strigamia</taxon>
    </lineage>
</organism>
<feature type="compositionally biased region" description="Basic and acidic residues" evidence="3">
    <location>
        <begin position="584"/>
        <end position="595"/>
    </location>
</feature>
<feature type="compositionally biased region" description="Basic residues" evidence="3">
    <location>
        <begin position="573"/>
        <end position="583"/>
    </location>
</feature>
<feature type="region of interest" description="Disordered" evidence="3">
    <location>
        <begin position="369"/>
        <end position="411"/>
    </location>
</feature>
<dbReference type="PANTHER" id="PTHR14490">
    <property type="entry name" value="ZINC FINGER, ZZ TYPE"/>
    <property type="match status" value="1"/>
</dbReference>
<name>T1J5R0_STRMM</name>
<proteinExistence type="inferred from homology"/>
<dbReference type="GO" id="GO:0005730">
    <property type="term" value="C:nucleolus"/>
    <property type="evidence" value="ECO:0007669"/>
    <property type="project" value="TreeGrafter"/>
</dbReference>
<accession>T1J5R0</accession>
<evidence type="ECO:0000313" key="5">
    <source>
        <dbReference type="EnsemblMetazoa" id="SMAR008964-PA"/>
    </source>
</evidence>
<dbReference type="Pfam" id="PF12936">
    <property type="entry name" value="Kri1_C"/>
    <property type="match status" value="1"/>
</dbReference>
<dbReference type="InterPro" id="IPR018034">
    <property type="entry name" value="Kri1"/>
</dbReference>
<keyword evidence="6" id="KW-1185">Reference proteome</keyword>
<dbReference type="STRING" id="126957.T1J5R0"/>
<evidence type="ECO:0000259" key="4">
    <source>
        <dbReference type="Pfam" id="PF12936"/>
    </source>
</evidence>
<feature type="region of interest" description="Disordered" evidence="3">
    <location>
        <begin position="255"/>
        <end position="277"/>
    </location>
</feature>
<feature type="compositionally biased region" description="Basic and acidic residues" evidence="3">
    <location>
        <begin position="265"/>
        <end position="277"/>
    </location>
</feature>
<dbReference type="EMBL" id="JH431866">
    <property type="status" value="NOT_ANNOTATED_CDS"/>
    <property type="molecule type" value="Genomic_DNA"/>
</dbReference>